<dbReference type="RefSeq" id="WP_182549700.1">
    <property type="nucleotide sequence ID" value="NZ_JACGXN010000003.1"/>
</dbReference>
<protein>
    <submittedName>
        <fullName evidence="2">Uncharacterized protein</fullName>
    </submittedName>
</protein>
<accession>A0A839EJQ5</accession>
<feature type="transmembrane region" description="Helical" evidence="1">
    <location>
        <begin position="6"/>
        <end position="23"/>
    </location>
</feature>
<proteinExistence type="predicted"/>
<evidence type="ECO:0000313" key="3">
    <source>
        <dbReference type="Proteomes" id="UP000549052"/>
    </source>
</evidence>
<evidence type="ECO:0000313" key="2">
    <source>
        <dbReference type="EMBL" id="MBA8879029.1"/>
    </source>
</evidence>
<reference evidence="2 3" key="1">
    <citation type="submission" date="2020-07" db="EMBL/GenBank/DDBJ databases">
        <title>Genomic Encyclopedia of Type Strains, Phase IV (KMG-V): Genome sequencing to study the core and pangenomes of soil and plant-associated prokaryotes.</title>
        <authorList>
            <person name="Whitman W."/>
        </authorList>
    </citation>
    <scope>NUCLEOTIDE SEQUENCE [LARGE SCALE GENOMIC DNA]</scope>
    <source>
        <strain evidence="2 3">AN3</strain>
    </source>
</reference>
<keyword evidence="3" id="KW-1185">Reference proteome</keyword>
<organism evidence="2 3">
    <name type="scientific">Phyllobacterium myrsinacearum</name>
    <dbReference type="NCBI Taxonomy" id="28101"/>
    <lineage>
        <taxon>Bacteria</taxon>
        <taxon>Pseudomonadati</taxon>
        <taxon>Pseudomonadota</taxon>
        <taxon>Alphaproteobacteria</taxon>
        <taxon>Hyphomicrobiales</taxon>
        <taxon>Phyllobacteriaceae</taxon>
        <taxon>Phyllobacterium</taxon>
    </lineage>
</organism>
<dbReference type="Proteomes" id="UP000549052">
    <property type="component" value="Unassembled WGS sequence"/>
</dbReference>
<keyword evidence="1" id="KW-1133">Transmembrane helix</keyword>
<dbReference type="EMBL" id="JACGXN010000003">
    <property type="protein sequence ID" value="MBA8879029.1"/>
    <property type="molecule type" value="Genomic_DNA"/>
</dbReference>
<keyword evidence="1" id="KW-0472">Membrane</keyword>
<name>A0A839EJQ5_9HYPH</name>
<dbReference type="AlphaFoldDB" id="A0A839EJQ5"/>
<comment type="caution">
    <text evidence="2">The sequence shown here is derived from an EMBL/GenBank/DDBJ whole genome shotgun (WGS) entry which is preliminary data.</text>
</comment>
<evidence type="ECO:0000256" key="1">
    <source>
        <dbReference type="SAM" id="Phobius"/>
    </source>
</evidence>
<keyword evidence="1" id="KW-0812">Transmembrane</keyword>
<sequence>MRKFLGIIVIAALVGIAAVYFMYGPSFLMGGPKTSDIVNVSRSTMVATATSPSEADLARSADISPKGLCNHVGEGYACIVNVRINGAAPTSLVTVLKKGSDGTWISAN</sequence>
<gene>
    <name evidence="2" type="ORF">FHW16_002747</name>
</gene>